<evidence type="ECO:0000313" key="1">
    <source>
        <dbReference type="EMBL" id="MDV5978145.1"/>
    </source>
</evidence>
<accession>A0AAE4QB74</accession>
<gene>
    <name evidence="1" type="ORF">KB584_12195</name>
</gene>
<dbReference type="Proteomes" id="UP001186118">
    <property type="component" value="Unassembled WGS sequence"/>
</dbReference>
<protein>
    <submittedName>
        <fullName evidence="1">PBSX family phage terminase large subunit</fullName>
    </submittedName>
</protein>
<reference evidence="1" key="1">
    <citation type="submission" date="2021-04" db="EMBL/GenBank/DDBJ databases">
        <title>Draft genomes of 20 S. canis strains.</title>
        <authorList>
            <person name="Pagnossin D."/>
            <person name="Weir W."/>
            <person name="Smith A."/>
            <person name="Ure R."/>
            <person name="Oravcova K."/>
        </authorList>
    </citation>
    <scope>NUCLEOTIDE SEQUENCE</scope>
    <source>
        <strain evidence="1">284</strain>
    </source>
</reference>
<dbReference type="Gene3D" id="3.30.420.280">
    <property type="match status" value="1"/>
</dbReference>
<dbReference type="AlphaFoldDB" id="A0AAE4QB74"/>
<sequence>RDNGKISFRLNRVAHYYHSGADTGQVKAMSTYALELKVFMDWCVKKYQMRYTEVFVDPACKSLREELHKLGVFTLGAPNNSKDVSSKTKGIEVGIERGQNIISDGAFYLVNHSEEEYDHYHFLKEIGLYSRDDNGKPIDKDNHAMDEFRYSVNVFVHRYYN</sequence>
<organism evidence="1 2">
    <name type="scientific">Streptococcus canis</name>
    <dbReference type="NCBI Taxonomy" id="1329"/>
    <lineage>
        <taxon>Bacteria</taxon>
        <taxon>Bacillati</taxon>
        <taxon>Bacillota</taxon>
        <taxon>Bacilli</taxon>
        <taxon>Lactobacillales</taxon>
        <taxon>Streptococcaceae</taxon>
        <taxon>Streptococcus</taxon>
    </lineage>
</organism>
<dbReference type="EMBL" id="JAGQEX010000082">
    <property type="protein sequence ID" value="MDV5978145.1"/>
    <property type="molecule type" value="Genomic_DNA"/>
</dbReference>
<name>A0AAE4QB74_STRCB</name>
<evidence type="ECO:0000313" key="2">
    <source>
        <dbReference type="Proteomes" id="UP001186118"/>
    </source>
</evidence>
<comment type="caution">
    <text evidence="1">The sequence shown here is derived from an EMBL/GenBank/DDBJ whole genome shotgun (WGS) entry which is preliminary data.</text>
</comment>
<proteinExistence type="predicted"/>
<feature type="non-terminal residue" evidence="1">
    <location>
        <position position="1"/>
    </location>
</feature>